<accession>A0ABQ9EA20</accession>
<evidence type="ECO:0000313" key="1">
    <source>
        <dbReference type="EMBL" id="KAJ8300315.1"/>
    </source>
</evidence>
<protein>
    <recommendedName>
        <fullName evidence="3">Helitron helicase-like domain-containing protein</fullName>
    </recommendedName>
</protein>
<dbReference type="Proteomes" id="UP001217089">
    <property type="component" value="Unassembled WGS sequence"/>
</dbReference>
<organism evidence="1 2">
    <name type="scientific">Tegillarca granosa</name>
    <name type="common">Malaysian cockle</name>
    <name type="synonym">Anadara granosa</name>
    <dbReference type="NCBI Taxonomy" id="220873"/>
    <lineage>
        <taxon>Eukaryota</taxon>
        <taxon>Metazoa</taxon>
        <taxon>Spiralia</taxon>
        <taxon>Lophotrochozoa</taxon>
        <taxon>Mollusca</taxon>
        <taxon>Bivalvia</taxon>
        <taxon>Autobranchia</taxon>
        <taxon>Pteriomorphia</taxon>
        <taxon>Arcoida</taxon>
        <taxon>Arcoidea</taxon>
        <taxon>Arcidae</taxon>
        <taxon>Tegillarca</taxon>
    </lineage>
</organism>
<name>A0ABQ9EA20_TEGGR</name>
<evidence type="ECO:0008006" key="3">
    <source>
        <dbReference type="Google" id="ProtNLM"/>
    </source>
</evidence>
<comment type="caution">
    <text evidence="1">The sequence shown here is derived from an EMBL/GenBank/DDBJ whole genome shotgun (WGS) entry which is preliminary data.</text>
</comment>
<dbReference type="EMBL" id="JARBDR010000919">
    <property type="protein sequence ID" value="KAJ8300315.1"/>
    <property type="molecule type" value="Genomic_DNA"/>
</dbReference>
<proteinExistence type="predicted"/>
<keyword evidence="2" id="KW-1185">Reference proteome</keyword>
<evidence type="ECO:0000313" key="2">
    <source>
        <dbReference type="Proteomes" id="UP001217089"/>
    </source>
</evidence>
<gene>
    <name evidence="1" type="ORF">KUTeg_021834</name>
</gene>
<reference evidence="1 2" key="1">
    <citation type="submission" date="2022-12" db="EMBL/GenBank/DDBJ databases">
        <title>Chromosome-level genome of Tegillarca granosa.</title>
        <authorList>
            <person name="Kim J."/>
        </authorList>
    </citation>
    <scope>NUCLEOTIDE SEQUENCE [LARGE SCALE GENOMIC DNA]</scope>
    <source>
        <strain evidence="1">Teg-2019</strain>
        <tissue evidence="1">Adductor muscle</tissue>
    </source>
</reference>
<sequence>MTWQDKRMWLQRNPVTAARHIDYIFEQLWEKVILSGTHPVGQILIYDLRKEMQGRGTAHFHAAVLVKGATQLNVDPEEEIVAIADKFVKCVLPDKVENYELYQLVLTRQIYHHTRTCTKKQIVTCRFHYPRPPSPQTVLAHVPNDEDASLIKQ</sequence>